<reference evidence="5" key="1">
    <citation type="submission" date="2021-03" db="EMBL/GenBank/DDBJ databases">
        <title>Comparative genomics and phylogenomic investigation of the class Geoglossomycetes provide insights into ecological specialization and systematics.</title>
        <authorList>
            <person name="Melie T."/>
            <person name="Pirro S."/>
            <person name="Miller A.N."/>
            <person name="Quandt A."/>
        </authorList>
    </citation>
    <scope>NUCLEOTIDE SEQUENCE</scope>
    <source>
        <strain evidence="5">GBOQ0MN5Z8</strain>
    </source>
</reference>
<dbReference type="Proteomes" id="UP000698800">
    <property type="component" value="Unassembled WGS sequence"/>
</dbReference>
<dbReference type="EMBL" id="JAGHQL010000080">
    <property type="protein sequence ID" value="KAH0541394.1"/>
    <property type="molecule type" value="Genomic_DNA"/>
</dbReference>
<evidence type="ECO:0000259" key="4">
    <source>
        <dbReference type="Pfam" id="PF06094"/>
    </source>
</evidence>
<organism evidence="5 6">
    <name type="scientific">Glutinoglossum americanum</name>
    <dbReference type="NCBI Taxonomy" id="1670608"/>
    <lineage>
        <taxon>Eukaryota</taxon>
        <taxon>Fungi</taxon>
        <taxon>Dikarya</taxon>
        <taxon>Ascomycota</taxon>
        <taxon>Pezizomycotina</taxon>
        <taxon>Geoglossomycetes</taxon>
        <taxon>Geoglossales</taxon>
        <taxon>Geoglossaceae</taxon>
        <taxon>Glutinoglossum</taxon>
    </lineage>
</organism>
<dbReference type="InterPro" id="IPR045038">
    <property type="entry name" value="AIG2-like"/>
</dbReference>
<dbReference type="CDD" id="cd06661">
    <property type="entry name" value="GGCT_like"/>
    <property type="match status" value="1"/>
</dbReference>
<accession>A0A9P8I5Q4</accession>
<keyword evidence="2" id="KW-0808">Transferase</keyword>
<dbReference type="Pfam" id="PF06094">
    <property type="entry name" value="GGACT"/>
    <property type="match status" value="1"/>
</dbReference>
<dbReference type="GO" id="GO:0016740">
    <property type="term" value="F:transferase activity"/>
    <property type="evidence" value="ECO:0007669"/>
    <property type="project" value="UniProtKB-KW"/>
</dbReference>
<sequence>MGNFRKGGSLKDFLFDASSDKLNNRRRTSKRCSRSLYRSGLPHVPHGHSVNFHRPVMEAPPPPNESPIGHPIASLIRQRLKQETKPTTTPSGPGFCFFYGTLADPEILQSILKLQDPPVLQKGKIHGFKTRMWGIYPTLVPCDDGEVGGMVYRIGDISQFERLEQYETSSYRWCSCTIELDDGRKIEGGWTFCWAGELDSKDLEDGEFDPDHFQKYFKGSVVGKSPVSEGI</sequence>
<dbReference type="InterPro" id="IPR009288">
    <property type="entry name" value="AIG2-like_dom"/>
</dbReference>
<keyword evidence="6" id="KW-1185">Reference proteome</keyword>
<dbReference type="Gene3D" id="3.10.490.10">
    <property type="entry name" value="Gamma-glutamyl cyclotransferase-like"/>
    <property type="match status" value="1"/>
</dbReference>
<dbReference type="SUPFAM" id="SSF110857">
    <property type="entry name" value="Gamma-glutamyl cyclotransferase-like"/>
    <property type="match status" value="1"/>
</dbReference>
<name>A0A9P8I5Q4_9PEZI</name>
<dbReference type="InterPro" id="IPR036568">
    <property type="entry name" value="GGCT-like_sf"/>
</dbReference>
<evidence type="ECO:0000256" key="1">
    <source>
        <dbReference type="ARBA" id="ARBA00008861"/>
    </source>
</evidence>
<evidence type="ECO:0000313" key="5">
    <source>
        <dbReference type="EMBL" id="KAH0541394.1"/>
    </source>
</evidence>
<gene>
    <name evidence="5" type="ORF">FGG08_004158</name>
</gene>
<evidence type="ECO:0000256" key="3">
    <source>
        <dbReference type="ARBA" id="ARBA00030602"/>
    </source>
</evidence>
<evidence type="ECO:0000256" key="2">
    <source>
        <dbReference type="ARBA" id="ARBA00022679"/>
    </source>
</evidence>
<dbReference type="AlphaFoldDB" id="A0A9P8I5Q4"/>
<dbReference type="PANTHER" id="PTHR31544">
    <property type="entry name" value="AIG2-LIKE PROTEIN D"/>
    <property type="match status" value="1"/>
</dbReference>
<dbReference type="PANTHER" id="PTHR31544:SF4">
    <property type="entry name" value="GAMMA-GLUTAMYLCYCLOTRANSFERASE-RELATED"/>
    <property type="match status" value="1"/>
</dbReference>
<comment type="caution">
    <text evidence="5">The sequence shown here is derived from an EMBL/GenBank/DDBJ whole genome shotgun (WGS) entry which is preliminary data.</text>
</comment>
<proteinExistence type="inferred from homology"/>
<feature type="domain" description="Gamma-glutamylcyclotransferase AIG2-like" evidence="4">
    <location>
        <begin position="96"/>
        <end position="207"/>
    </location>
</feature>
<comment type="similarity">
    <text evidence="1">Belongs to the gamma-glutamylcyclotransferase family.</text>
</comment>
<protein>
    <recommendedName>
        <fullName evidence="3">Putative gamma-glutamylcyclotransferase</fullName>
    </recommendedName>
</protein>
<evidence type="ECO:0000313" key="6">
    <source>
        <dbReference type="Proteomes" id="UP000698800"/>
    </source>
</evidence>
<dbReference type="OrthoDB" id="3262926at2759"/>
<dbReference type="InterPro" id="IPR013024">
    <property type="entry name" value="GGCT-like"/>
</dbReference>